<dbReference type="STRING" id="97972.A0A2V1DQB9"/>
<name>A0A2V1DQB9_9PLEO</name>
<dbReference type="GO" id="GO:0032981">
    <property type="term" value="P:mitochondrial respiratory chain complex I assembly"/>
    <property type="evidence" value="ECO:0007669"/>
    <property type="project" value="TreeGrafter"/>
</dbReference>
<dbReference type="InterPro" id="IPR052618">
    <property type="entry name" value="ComplexI_NDUFA12"/>
</dbReference>
<feature type="region of interest" description="Disordered" evidence="2">
    <location>
        <begin position="85"/>
        <end position="179"/>
    </location>
</feature>
<evidence type="ECO:0000256" key="1">
    <source>
        <dbReference type="ARBA" id="ARBA00007355"/>
    </source>
</evidence>
<dbReference type="AlphaFoldDB" id="A0A2V1DQB9"/>
<accession>A0A2V1DQB9</accession>
<organism evidence="3 4">
    <name type="scientific">Periconia macrospinosa</name>
    <dbReference type="NCBI Taxonomy" id="97972"/>
    <lineage>
        <taxon>Eukaryota</taxon>
        <taxon>Fungi</taxon>
        <taxon>Dikarya</taxon>
        <taxon>Ascomycota</taxon>
        <taxon>Pezizomycotina</taxon>
        <taxon>Dothideomycetes</taxon>
        <taxon>Pleosporomycetidae</taxon>
        <taxon>Pleosporales</taxon>
        <taxon>Massarineae</taxon>
        <taxon>Periconiaceae</taxon>
        <taxon>Periconia</taxon>
    </lineage>
</organism>
<dbReference type="GO" id="GO:0045271">
    <property type="term" value="C:respiratory chain complex I"/>
    <property type="evidence" value="ECO:0007669"/>
    <property type="project" value="InterPro"/>
</dbReference>
<reference evidence="3 4" key="1">
    <citation type="journal article" date="2018" name="Sci. Rep.">
        <title>Comparative genomics provides insights into the lifestyle and reveals functional heterogeneity of dark septate endophytic fungi.</title>
        <authorList>
            <person name="Knapp D.G."/>
            <person name="Nemeth J.B."/>
            <person name="Barry K."/>
            <person name="Hainaut M."/>
            <person name="Henrissat B."/>
            <person name="Johnson J."/>
            <person name="Kuo A."/>
            <person name="Lim J.H.P."/>
            <person name="Lipzen A."/>
            <person name="Nolan M."/>
            <person name="Ohm R.A."/>
            <person name="Tamas L."/>
            <person name="Grigoriev I.V."/>
            <person name="Spatafora J.W."/>
            <person name="Nagy L.G."/>
            <person name="Kovacs G.M."/>
        </authorList>
    </citation>
    <scope>NUCLEOTIDE SEQUENCE [LARGE SCALE GENOMIC DNA]</scope>
    <source>
        <strain evidence="3 4">DSE2036</strain>
    </source>
</reference>
<keyword evidence="4" id="KW-1185">Reference proteome</keyword>
<feature type="compositionally biased region" description="Polar residues" evidence="2">
    <location>
        <begin position="97"/>
        <end position="116"/>
    </location>
</feature>
<dbReference type="PANTHER" id="PTHR32470">
    <property type="entry name" value="ADH DEHYDROGENASE [UBIQUINONE] 1 ALPHA SUBCOMPLEX ASSEMBLY FACTOR 2"/>
    <property type="match status" value="1"/>
</dbReference>
<dbReference type="OrthoDB" id="10255576at2759"/>
<proteinExistence type="inferred from homology"/>
<dbReference type="GO" id="GO:0005739">
    <property type="term" value="C:mitochondrion"/>
    <property type="evidence" value="ECO:0007669"/>
    <property type="project" value="TreeGrafter"/>
</dbReference>
<evidence type="ECO:0000313" key="4">
    <source>
        <dbReference type="Proteomes" id="UP000244855"/>
    </source>
</evidence>
<evidence type="ECO:0000256" key="2">
    <source>
        <dbReference type="SAM" id="MobiDB-lite"/>
    </source>
</evidence>
<dbReference type="Proteomes" id="UP000244855">
    <property type="component" value="Unassembled WGS sequence"/>
</dbReference>
<gene>
    <name evidence="3" type="ORF">DM02DRAFT_614961</name>
</gene>
<dbReference type="InterPro" id="IPR007763">
    <property type="entry name" value="NDUFA12"/>
</dbReference>
<comment type="similarity">
    <text evidence="1">Belongs to the complex I NDUFA12 subunit family.</text>
</comment>
<protein>
    <submittedName>
        <fullName evidence="3">Uncharacterized protein</fullName>
    </submittedName>
</protein>
<feature type="compositionally biased region" description="Basic and acidic residues" evidence="2">
    <location>
        <begin position="121"/>
        <end position="132"/>
    </location>
</feature>
<dbReference type="Pfam" id="PF05071">
    <property type="entry name" value="NDUFA12"/>
    <property type="match status" value="1"/>
</dbReference>
<sequence length="179" mass="20686">MRLGYDLEGNTYWEFKDNLNANRFRRIVEYSRKTHFSDVNVPPQWMQWLRHTRYEPPSIADQKAEVYRQERMKVLAAQADARWAAKPSALDAPDKQQPVQMLQSQDPSSGIRQMNVDQEAIDNHAAEEKDTAADAGAPTLKTRKRMRTEPKDSPWKQAPKNPGDEWQPAQWSPGPAKRT</sequence>
<dbReference type="PANTHER" id="PTHR32470:SF2">
    <property type="entry name" value="NADH DEHYDROGENASE [UBIQUINONE] 1 ALPHA SUBCOMPLEX ASSEMBLY FACTOR 2"/>
    <property type="match status" value="1"/>
</dbReference>
<dbReference type="EMBL" id="KZ805390">
    <property type="protein sequence ID" value="PVH99543.1"/>
    <property type="molecule type" value="Genomic_DNA"/>
</dbReference>
<evidence type="ECO:0000313" key="3">
    <source>
        <dbReference type="EMBL" id="PVH99543.1"/>
    </source>
</evidence>